<accession>A0A849HEK2</accession>
<name>A0A849HEK2_9MICO</name>
<keyword evidence="2" id="KW-0489">Methyltransferase</keyword>
<dbReference type="GO" id="GO:0008168">
    <property type="term" value="F:methyltransferase activity"/>
    <property type="evidence" value="ECO:0007669"/>
    <property type="project" value="UniProtKB-KW"/>
</dbReference>
<gene>
    <name evidence="2" type="ORF">HJG52_06745</name>
</gene>
<proteinExistence type="predicted"/>
<dbReference type="AlphaFoldDB" id="A0A849HEK2"/>
<protein>
    <submittedName>
        <fullName evidence="2">Class I SAM-dependent methyltransferase</fullName>
    </submittedName>
</protein>
<evidence type="ECO:0000313" key="2">
    <source>
        <dbReference type="EMBL" id="NNM45702.1"/>
    </source>
</evidence>
<dbReference type="Gene3D" id="3.40.50.150">
    <property type="entry name" value="Vaccinia Virus protein VP39"/>
    <property type="match status" value="1"/>
</dbReference>
<organism evidence="2 3">
    <name type="scientific">Knoellia koreensis</name>
    <dbReference type="NCBI Taxonomy" id="2730921"/>
    <lineage>
        <taxon>Bacteria</taxon>
        <taxon>Bacillati</taxon>
        <taxon>Actinomycetota</taxon>
        <taxon>Actinomycetes</taxon>
        <taxon>Micrococcales</taxon>
        <taxon>Intrasporangiaceae</taxon>
        <taxon>Knoellia</taxon>
    </lineage>
</organism>
<keyword evidence="2" id="KW-0808">Transferase</keyword>
<keyword evidence="3" id="KW-1185">Reference proteome</keyword>
<dbReference type="EMBL" id="JABEPQ010000001">
    <property type="protein sequence ID" value="NNM45702.1"/>
    <property type="molecule type" value="Genomic_DNA"/>
</dbReference>
<feature type="domain" description="Methyltransferase" evidence="1">
    <location>
        <begin position="60"/>
        <end position="150"/>
    </location>
</feature>
<reference evidence="2 3" key="1">
    <citation type="submission" date="2020-04" db="EMBL/GenBank/DDBJ databases">
        <title>Knoellia sp. isolate from air conditioner.</title>
        <authorList>
            <person name="Chea S."/>
            <person name="Kim D.-U."/>
        </authorList>
    </citation>
    <scope>NUCLEOTIDE SEQUENCE [LARGE SCALE GENOMIC DNA]</scope>
    <source>
        <strain evidence="2 3">DB2414S</strain>
    </source>
</reference>
<evidence type="ECO:0000313" key="3">
    <source>
        <dbReference type="Proteomes" id="UP000588586"/>
    </source>
</evidence>
<dbReference type="InterPro" id="IPR041698">
    <property type="entry name" value="Methyltransf_25"/>
</dbReference>
<sequence>MTETNDSTAWFEQLYAAAAAGEMQVPWDRGTPAVPLVEWAEREGLSGVTADGQTRTAMVVGAGYGRDSEYVASLGFRTTASDIAPTAVRDTKARFPDSRVDYVVADLFDLPEQWRGAFDLVVEDMNVQALPESVRPQATQGVASLVAPGGTLVVIMVARDEGVVVDGPPWPFTAGQLDGFGAGGLTTVTRERLPSASAPGVSIWREVLRRPREN</sequence>
<dbReference type="InterPro" id="IPR029063">
    <property type="entry name" value="SAM-dependent_MTases_sf"/>
</dbReference>
<comment type="caution">
    <text evidence="2">The sequence shown here is derived from an EMBL/GenBank/DDBJ whole genome shotgun (WGS) entry which is preliminary data.</text>
</comment>
<dbReference type="Proteomes" id="UP000588586">
    <property type="component" value="Unassembled WGS sequence"/>
</dbReference>
<dbReference type="CDD" id="cd02440">
    <property type="entry name" value="AdoMet_MTases"/>
    <property type="match status" value="1"/>
</dbReference>
<dbReference type="SUPFAM" id="SSF53335">
    <property type="entry name" value="S-adenosyl-L-methionine-dependent methyltransferases"/>
    <property type="match status" value="1"/>
</dbReference>
<dbReference type="Pfam" id="PF13649">
    <property type="entry name" value="Methyltransf_25"/>
    <property type="match status" value="1"/>
</dbReference>
<evidence type="ECO:0000259" key="1">
    <source>
        <dbReference type="Pfam" id="PF13649"/>
    </source>
</evidence>
<dbReference type="GO" id="GO:0032259">
    <property type="term" value="P:methylation"/>
    <property type="evidence" value="ECO:0007669"/>
    <property type="project" value="UniProtKB-KW"/>
</dbReference>
<dbReference type="RefSeq" id="WP_171242693.1">
    <property type="nucleotide sequence ID" value="NZ_JABEPQ010000001.1"/>
</dbReference>